<dbReference type="EMBL" id="QHCR01000014">
    <property type="protein sequence ID" value="RHX77569.1"/>
    <property type="molecule type" value="Genomic_DNA"/>
</dbReference>
<dbReference type="Proteomes" id="UP000285569">
    <property type="component" value="Unassembled WGS sequence"/>
</dbReference>
<dbReference type="Gene3D" id="2.170.16.10">
    <property type="entry name" value="Hedgehog/Intein (Hint) domain"/>
    <property type="match status" value="1"/>
</dbReference>
<dbReference type="NCBIfam" id="TIGR01443">
    <property type="entry name" value="intein_Cterm"/>
    <property type="match status" value="1"/>
</dbReference>
<evidence type="ECO:0000313" key="2">
    <source>
        <dbReference type="Proteomes" id="UP000285569"/>
    </source>
</evidence>
<name>A0ABX9LXI9_9LEPT</name>
<protein>
    <recommendedName>
        <fullName evidence="3">Intein C-terminal splicing domain-containing protein</fullName>
    </recommendedName>
</protein>
<dbReference type="PROSITE" id="PS50818">
    <property type="entry name" value="INTEIN_C_TER"/>
    <property type="match status" value="1"/>
</dbReference>
<dbReference type="SUPFAM" id="SSF51294">
    <property type="entry name" value="Hedgehog/intein (Hint) domain"/>
    <property type="match status" value="1"/>
</dbReference>
<organism evidence="1 2">
    <name type="scientific">Leptospira yasudae</name>
    <dbReference type="NCBI Taxonomy" id="2202201"/>
    <lineage>
        <taxon>Bacteria</taxon>
        <taxon>Pseudomonadati</taxon>
        <taxon>Spirochaetota</taxon>
        <taxon>Spirochaetia</taxon>
        <taxon>Leptospirales</taxon>
        <taxon>Leptospiraceae</taxon>
        <taxon>Leptospira</taxon>
    </lineage>
</organism>
<gene>
    <name evidence="1" type="ORF">DLM77_20865</name>
</gene>
<dbReference type="InterPro" id="IPR030934">
    <property type="entry name" value="Intein_C"/>
</dbReference>
<proteinExistence type="predicted"/>
<keyword evidence="2" id="KW-1185">Reference proteome</keyword>
<feature type="non-terminal residue" evidence="1">
    <location>
        <position position="1"/>
    </location>
</feature>
<dbReference type="InterPro" id="IPR036844">
    <property type="entry name" value="Hint_dom_sf"/>
</dbReference>
<evidence type="ECO:0008006" key="3">
    <source>
        <dbReference type="Google" id="ProtNLM"/>
    </source>
</evidence>
<sequence>VPITGIRPYSLSMTPVYNLEVEENHTYYVGKDGVLVHNYDPRGEVSKFMAMLPDSLKERDPAYKYRGDIGKLAEYEQGVKIGVEKAKIIHEIVSIMFDGSASTGKIADLYKREADLEQRISKLGEAGKDGLSNGVWNEMLKVTNLIPTALDLSSSMNPFPMDMTPSKWKLLQYLMSK</sequence>
<comment type="caution">
    <text evidence="1">The sequence shown here is derived from an EMBL/GenBank/DDBJ whole genome shotgun (WGS) entry which is preliminary data.</text>
</comment>
<reference evidence="1 2" key="2">
    <citation type="journal article" date="2020" name="Int. J. Syst. Evol. Microbiol.">
        <title>Leptospira yasudae sp. nov. and Leptospira stimsonii sp. nov., two new species of the pathogenic group isolated from environmental sources.</title>
        <authorList>
            <person name="Casanovas-Massana A."/>
            <person name="Hamond C."/>
            <person name="Santos L.A."/>
            <person name="de Oliveira D."/>
            <person name="Hacker K.P."/>
            <person name="Balassiano I."/>
            <person name="Costa F."/>
            <person name="Medeiros M.A."/>
            <person name="Reis M.G."/>
            <person name="Ko A.I."/>
            <person name="Wunder E.A."/>
        </authorList>
    </citation>
    <scope>NUCLEOTIDE SEQUENCE [LARGE SCALE GENOMIC DNA]</scope>
    <source>
        <strain evidence="1 2">B21</strain>
    </source>
</reference>
<accession>A0ABX9LXI9</accession>
<evidence type="ECO:0000313" key="1">
    <source>
        <dbReference type="EMBL" id="RHX77569.1"/>
    </source>
</evidence>
<reference evidence="2" key="1">
    <citation type="submission" date="2018-05" db="EMBL/GenBank/DDBJ databases">
        <title>Leptospira yasudae sp. nov. and Leptospira stimsonii sp. nov., two pathogenic species of the genus Leptospira isolated from environmental sources.</title>
        <authorList>
            <person name="Casanovas-Massana A."/>
            <person name="Hamond C."/>
            <person name="Santos L.A."/>
            <person name="Hacker K.P."/>
            <person name="Balassiano I."/>
            <person name="Medeiros M.A."/>
            <person name="Reis M.G."/>
            <person name="Ko A.I."/>
            <person name="Wunder E.A."/>
        </authorList>
    </citation>
    <scope>NUCLEOTIDE SEQUENCE [LARGE SCALE GENOMIC DNA]</scope>
    <source>
        <strain evidence="2">B21</strain>
    </source>
</reference>